<dbReference type="OrthoDB" id="5691752at2"/>
<keyword evidence="1" id="KW-1133">Transmembrane helix</keyword>
<dbReference type="RefSeq" id="WP_119532294.1">
    <property type="nucleotide sequence ID" value="NZ_JBHSSP010000039.1"/>
</dbReference>
<dbReference type="AlphaFoldDB" id="A0A3A1YGX4"/>
<gene>
    <name evidence="2" type="ORF">CKF58_06835</name>
</gene>
<evidence type="ECO:0000256" key="1">
    <source>
        <dbReference type="SAM" id="Phobius"/>
    </source>
</evidence>
<accession>A0A3A1YGX4</accession>
<evidence type="ECO:0000313" key="3">
    <source>
        <dbReference type="Proteomes" id="UP000265916"/>
    </source>
</evidence>
<name>A0A3A1YGX4_9GAMM</name>
<keyword evidence="1" id="KW-0812">Transmembrane</keyword>
<keyword evidence="3" id="KW-1185">Reference proteome</keyword>
<reference evidence="2 3" key="1">
    <citation type="submission" date="2017-08" db="EMBL/GenBank/DDBJ databases">
        <title>Reclassification of Bisgaard taxon 37 and 44.</title>
        <authorList>
            <person name="Christensen H."/>
        </authorList>
    </citation>
    <scope>NUCLEOTIDE SEQUENCE [LARGE SCALE GENOMIC DNA]</scope>
    <source>
        <strain evidence="2 3">111</strain>
    </source>
</reference>
<comment type="caution">
    <text evidence="2">The sequence shown here is derived from an EMBL/GenBank/DDBJ whole genome shotgun (WGS) entry which is preliminary data.</text>
</comment>
<keyword evidence="1" id="KW-0472">Membrane</keyword>
<dbReference type="EMBL" id="NRJG01000139">
    <property type="protein sequence ID" value="RIY35287.1"/>
    <property type="molecule type" value="Genomic_DNA"/>
</dbReference>
<dbReference type="Proteomes" id="UP000265916">
    <property type="component" value="Unassembled WGS sequence"/>
</dbReference>
<organism evidence="2 3">
    <name type="scientific">Psittacicella hinzii</name>
    <dbReference type="NCBI Taxonomy" id="2028575"/>
    <lineage>
        <taxon>Bacteria</taxon>
        <taxon>Pseudomonadati</taxon>
        <taxon>Pseudomonadota</taxon>
        <taxon>Gammaproteobacteria</taxon>
        <taxon>Pasteurellales</taxon>
        <taxon>Psittacicellaceae</taxon>
        <taxon>Psittacicella</taxon>
    </lineage>
</organism>
<feature type="transmembrane region" description="Helical" evidence="1">
    <location>
        <begin position="18"/>
        <end position="34"/>
    </location>
</feature>
<protein>
    <submittedName>
        <fullName evidence="2">Uncharacterized protein</fullName>
    </submittedName>
</protein>
<sequence length="136" mass="15602">MIVAWIAGILRTGKNNPTLLLLIVFMTFFMITQYQSRQKDERIINLAEQNSAYIQRLEAEQLAAKEMRSKIYEMQQEIHKLTVDKSAITRDYHNKLSLVSNELKTATCAAIPLSSNLIKWLQLNPETNKTTSSNSK</sequence>
<proteinExistence type="predicted"/>
<evidence type="ECO:0000313" key="2">
    <source>
        <dbReference type="EMBL" id="RIY35287.1"/>
    </source>
</evidence>